<dbReference type="OMA" id="MGANINH"/>
<keyword evidence="5" id="KW-0808">Transferase</keyword>
<comment type="catalytic activity">
    <reaction evidence="10">
        <text>L-seryl-[protein] + ATP = O-phospho-L-seryl-[protein] + ADP + H(+)</text>
        <dbReference type="Rhea" id="RHEA:17989"/>
        <dbReference type="Rhea" id="RHEA-COMP:9863"/>
        <dbReference type="Rhea" id="RHEA-COMP:11604"/>
        <dbReference type="ChEBI" id="CHEBI:15378"/>
        <dbReference type="ChEBI" id="CHEBI:29999"/>
        <dbReference type="ChEBI" id="CHEBI:30616"/>
        <dbReference type="ChEBI" id="CHEBI:83421"/>
        <dbReference type="ChEBI" id="CHEBI:456216"/>
        <dbReference type="EC" id="2.7.11.1"/>
    </reaction>
</comment>
<comment type="caution">
    <text evidence="12">The sequence shown here is derived from an EMBL/GenBank/DDBJ whole genome shotgun (WGS) entry which is preliminary data.</text>
</comment>
<dbReference type="OrthoDB" id="4062651at2759"/>
<keyword evidence="13" id="KW-1185">Reference proteome</keyword>
<organism evidence="12 13">
    <name type="scientific">Zostera marina</name>
    <name type="common">Eelgrass</name>
    <dbReference type="NCBI Taxonomy" id="29655"/>
    <lineage>
        <taxon>Eukaryota</taxon>
        <taxon>Viridiplantae</taxon>
        <taxon>Streptophyta</taxon>
        <taxon>Embryophyta</taxon>
        <taxon>Tracheophyta</taxon>
        <taxon>Spermatophyta</taxon>
        <taxon>Magnoliopsida</taxon>
        <taxon>Liliopsida</taxon>
        <taxon>Zosteraceae</taxon>
        <taxon>Zostera</taxon>
    </lineage>
</organism>
<keyword evidence="4" id="KW-0597">Phosphoprotein</keyword>
<evidence type="ECO:0000313" key="12">
    <source>
        <dbReference type="EMBL" id="KMZ70460.1"/>
    </source>
</evidence>
<gene>
    <name evidence="12" type="ORF">ZOSMA_19G00420</name>
</gene>
<dbReference type="Gene3D" id="3.30.200.20">
    <property type="entry name" value="Phosphorylase Kinase, domain 1"/>
    <property type="match status" value="1"/>
</dbReference>
<dbReference type="SUPFAM" id="SSF56112">
    <property type="entry name" value="Protein kinase-like (PK-like)"/>
    <property type="match status" value="1"/>
</dbReference>
<evidence type="ECO:0000256" key="2">
    <source>
        <dbReference type="ARBA" id="ARBA00012513"/>
    </source>
</evidence>
<dbReference type="Proteomes" id="UP000036987">
    <property type="component" value="Unassembled WGS sequence"/>
</dbReference>
<dbReference type="PRINTS" id="PR00109">
    <property type="entry name" value="TYRKINASE"/>
</dbReference>
<reference evidence="13" key="1">
    <citation type="journal article" date="2016" name="Nature">
        <title>The genome of the seagrass Zostera marina reveals angiosperm adaptation to the sea.</title>
        <authorList>
            <person name="Olsen J.L."/>
            <person name="Rouze P."/>
            <person name="Verhelst B."/>
            <person name="Lin Y.-C."/>
            <person name="Bayer T."/>
            <person name="Collen J."/>
            <person name="Dattolo E."/>
            <person name="De Paoli E."/>
            <person name="Dittami S."/>
            <person name="Maumus F."/>
            <person name="Michel G."/>
            <person name="Kersting A."/>
            <person name="Lauritano C."/>
            <person name="Lohaus R."/>
            <person name="Toepel M."/>
            <person name="Tonon T."/>
            <person name="Vanneste K."/>
            <person name="Amirebrahimi M."/>
            <person name="Brakel J."/>
            <person name="Bostroem C."/>
            <person name="Chovatia M."/>
            <person name="Grimwood J."/>
            <person name="Jenkins J.W."/>
            <person name="Jueterbock A."/>
            <person name="Mraz A."/>
            <person name="Stam W.T."/>
            <person name="Tice H."/>
            <person name="Bornberg-Bauer E."/>
            <person name="Green P.J."/>
            <person name="Pearson G.A."/>
            <person name="Procaccini G."/>
            <person name="Duarte C.M."/>
            <person name="Schmutz J."/>
            <person name="Reusch T.B.H."/>
            <person name="Van de Peer Y."/>
        </authorList>
    </citation>
    <scope>NUCLEOTIDE SEQUENCE [LARGE SCALE GENOMIC DNA]</scope>
    <source>
        <strain evidence="13">cv. Finnish</strain>
    </source>
</reference>
<dbReference type="GO" id="GO:0005737">
    <property type="term" value="C:cytoplasm"/>
    <property type="evidence" value="ECO:0000318"/>
    <property type="project" value="GO_Central"/>
</dbReference>
<keyword evidence="8" id="KW-0067">ATP-binding</keyword>
<dbReference type="InterPro" id="IPR000719">
    <property type="entry name" value="Prot_kinase_dom"/>
</dbReference>
<dbReference type="FunFam" id="3.30.200.20:FF:000060">
    <property type="entry name" value="Serine/threonine-protein kinase isoform 1"/>
    <property type="match status" value="1"/>
</dbReference>
<evidence type="ECO:0000256" key="8">
    <source>
        <dbReference type="ARBA" id="ARBA00022840"/>
    </source>
</evidence>
<dbReference type="PROSITE" id="PS50011">
    <property type="entry name" value="PROTEIN_KINASE_DOM"/>
    <property type="match status" value="1"/>
</dbReference>
<comment type="similarity">
    <text evidence="1">Belongs to the protein kinase superfamily. TKL Ser/Thr protein kinase family. RAF subfamily.</text>
</comment>
<dbReference type="Gene3D" id="1.10.510.10">
    <property type="entry name" value="Transferase(Phosphotransferase) domain 1"/>
    <property type="match status" value="1"/>
</dbReference>
<comment type="catalytic activity">
    <reaction evidence="9">
        <text>L-threonyl-[protein] + ATP = O-phospho-L-threonyl-[protein] + ADP + H(+)</text>
        <dbReference type="Rhea" id="RHEA:46608"/>
        <dbReference type="Rhea" id="RHEA-COMP:11060"/>
        <dbReference type="Rhea" id="RHEA-COMP:11605"/>
        <dbReference type="ChEBI" id="CHEBI:15378"/>
        <dbReference type="ChEBI" id="CHEBI:30013"/>
        <dbReference type="ChEBI" id="CHEBI:30616"/>
        <dbReference type="ChEBI" id="CHEBI:61977"/>
        <dbReference type="ChEBI" id="CHEBI:456216"/>
        <dbReference type="EC" id="2.7.11.1"/>
    </reaction>
</comment>
<dbReference type="GO" id="GO:0004674">
    <property type="term" value="F:protein serine/threonine kinase activity"/>
    <property type="evidence" value="ECO:0007669"/>
    <property type="project" value="UniProtKB-KW"/>
</dbReference>
<dbReference type="PROSITE" id="PS00108">
    <property type="entry name" value="PROTEIN_KINASE_ST"/>
    <property type="match status" value="1"/>
</dbReference>
<dbReference type="SMART" id="SM00220">
    <property type="entry name" value="S_TKc"/>
    <property type="match status" value="1"/>
</dbReference>
<dbReference type="GO" id="GO:0005524">
    <property type="term" value="F:ATP binding"/>
    <property type="evidence" value="ECO:0007669"/>
    <property type="project" value="UniProtKB-KW"/>
</dbReference>
<evidence type="ECO:0000313" key="13">
    <source>
        <dbReference type="Proteomes" id="UP000036987"/>
    </source>
</evidence>
<dbReference type="InterPro" id="IPR008271">
    <property type="entry name" value="Ser/Thr_kinase_AS"/>
</dbReference>
<evidence type="ECO:0000256" key="7">
    <source>
        <dbReference type="ARBA" id="ARBA00022777"/>
    </source>
</evidence>
<dbReference type="AlphaFoldDB" id="A0A0K9PQE0"/>
<dbReference type="InterPro" id="IPR050167">
    <property type="entry name" value="Ser_Thr_protein_kinase"/>
</dbReference>
<proteinExistence type="inferred from homology"/>
<dbReference type="Pfam" id="PF07714">
    <property type="entry name" value="PK_Tyr_Ser-Thr"/>
    <property type="match status" value="1"/>
</dbReference>
<dbReference type="STRING" id="29655.A0A0K9PQE0"/>
<keyword evidence="3" id="KW-0723">Serine/threonine-protein kinase</keyword>
<keyword evidence="7 12" id="KW-0418">Kinase</keyword>
<dbReference type="GO" id="GO:0007165">
    <property type="term" value="P:signal transduction"/>
    <property type="evidence" value="ECO:0000318"/>
    <property type="project" value="GO_Central"/>
</dbReference>
<evidence type="ECO:0000256" key="6">
    <source>
        <dbReference type="ARBA" id="ARBA00022741"/>
    </source>
</evidence>
<keyword evidence="6" id="KW-0547">Nucleotide-binding</keyword>
<dbReference type="GO" id="GO:0004672">
    <property type="term" value="F:protein kinase activity"/>
    <property type="evidence" value="ECO:0000318"/>
    <property type="project" value="GO_Central"/>
</dbReference>
<accession>A0A0K9PQE0</accession>
<dbReference type="FunFam" id="1.10.510.10:FF:000316">
    <property type="entry name" value="serine/threonine-protein kinase HT1"/>
    <property type="match status" value="1"/>
</dbReference>
<protein>
    <recommendedName>
        <fullName evidence="2">non-specific serine/threonine protein kinase</fullName>
        <ecNumber evidence="2">2.7.11.1</ecNumber>
    </recommendedName>
</protein>
<dbReference type="InterPro" id="IPR001245">
    <property type="entry name" value="Ser-Thr/Tyr_kinase_cat_dom"/>
</dbReference>
<sequence>MMDIARGADQFLDYYYKLGFEVEESNMSVDSTSDSGAFPTTNFGRMSIDNNSSIGSNNTHALLSHQALQSITAACSYSVVGSGVSKISHALSDDSLAQALMDIRYSTEGLKDYEDWTLDLRRLNMGRSRAFARGSFGKLYRGTYSGLDVAIKLLEMPENNDQQRVLMEQQFVKEVMMLSGLCHPNVVRFVGDCVKPGVWCIVTEYAKGGSVRQFLSRNKSGMPLKLVVKQALDVARGMEYVHGLGFIHRDLKSDNLLISSDKSIKIADFGFARIEVKTEGMTPQIGTYRWMAPEMIQHRAYNQKVDVYSFGIVLWELITGMLPFATMSPVQAAFAVVNKGIRPIVPSDCIPTLRDIITSCWDTNPDVRPSFTEVIKMLEGVQSEILNTVRRARFRCCLSRPMTID</sequence>
<dbReference type="EMBL" id="LFYR01000728">
    <property type="protein sequence ID" value="KMZ70460.1"/>
    <property type="molecule type" value="Genomic_DNA"/>
</dbReference>
<name>A0A0K9PQE0_ZOSMR</name>
<dbReference type="InterPro" id="IPR011009">
    <property type="entry name" value="Kinase-like_dom_sf"/>
</dbReference>
<evidence type="ECO:0000256" key="3">
    <source>
        <dbReference type="ARBA" id="ARBA00022527"/>
    </source>
</evidence>
<evidence type="ECO:0000256" key="4">
    <source>
        <dbReference type="ARBA" id="ARBA00022553"/>
    </source>
</evidence>
<dbReference type="PANTHER" id="PTHR23257">
    <property type="entry name" value="SERINE-THREONINE PROTEIN KINASE"/>
    <property type="match status" value="1"/>
</dbReference>
<evidence type="ECO:0000256" key="9">
    <source>
        <dbReference type="ARBA" id="ARBA00047899"/>
    </source>
</evidence>
<evidence type="ECO:0000256" key="5">
    <source>
        <dbReference type="ARBA" id="ARBA00022679"/>
    </source>
</evidence>
<evidence type="ECO:0000256" key="1">
    <source>
        <dbReference type="ARBA" id="ARBA00010507"/>
    </source>
</evidence>
<evidence type="ECO:0000256" key="10">
    <source>
        <dbReference type="ARBA" id="ARBA00048679"/>
    </source>
</evidence>
<evidence type="ECO:0000259" key="11">
    <source>
        <dbReference type="PROSITE" id="PS50011"/>
    </source>
</evidence>
<dbReference type="EC" id="2.7.11.1" evidence="2"/>
<dbReference type="PANTHER" id="PTHR23257:SF979">
    <property type="entry name" value="OS02G0174200 PROTEIN"/>
    <property type="match status" value="1"/>
</dbReference>
<dbReference type="CDD" id="cd13999">
    <property type="entry name" value="STKc_MAP3K-like"/>
    <property type="match status" value="1"/>
</dbReference>
<feature type="domain" description="Protein kinase" evidence="11">
    <location>
        <begin position="125"/>
        <end position="386"/>
    </location>
</feature>